<dbReference type="Pfam" id="PF00132">
    <property type="entry name" value="Hexapep"/>
    <property type="match status" value="1"/>
</dbReference>
<evidence type="ECO:0000256" key="4">
    <source>
        <dbReference type="ARBA" id="ARBA00023315"/>
    </source>
</evidence>
<evidence type="ECO:0000256" key="5">
    <source>
        <dbReference type="PIRNR" id="PIRNR000441"/>
    </source>
</evidence>
<dbReference type="InterPro" id="IPR011004">
    <property type="entry name" value="Trimer_LpxA-like_sf"/>
</dbReference>
<dbReference type="InterPro" id="IPR005881">
    <property type="entry name" value="Ser_O-AcTrfase"/>
</dbReference>
<dbReference type="EMBL" id="LT629690">
    <property type="protein sequence ID" value="SDF30596.1"/>
    <property type="molecule type" value="Genomic_DNA"/>
</dbReference>
<dbReference type="PANTHER" id="PTHR42811">
    <property type="entry name" value="SERINE ACETYLTRANSFERASE"/>
    <property type="match status" value="1"/>
</dbReference>
<accession>A0A1G7K034</accession>
<dbReference type="AlphaFoldDB" id="A0A1G7K034"/>
<sequence length="190" mass="20345">MISDFQADCARYKASGESGRRMMLNPAVWCLLWYRMGRWIYAPHKARVLWLPAKVVHLLGSTFIEAFLQMRLNVQAQIGPGLLIAHCGGITLHPDVVIGSNCDLAHHVTLGTRGVGSRGVPRLGDNVYVGTGAVLIGPIVIGDGARIAANSLVTRDVPAGVTVMGVPATIVKRRPSPSDAQAKEECLIDA</sequence>
<proteinExistence type="inferred from homology"/>
<evidence type="ECO:0000256" key="2">
    <source>
        <dbReference type="ARBA" id="ARBA00022679"/>
    </source>
</evidence>
<dbReference type="GO" id="GO:0006535">
    <property type="term" value="P:cysteine biosynthetic process from serine"/>
    <property type="evidence" value="ECO:0007669"/>
    <property type="project" value="InterPro"/>
</dbReference>
<keyword evidence="7" id="KW-1185">Reference proteome</keyword>
<dbReference type="Proteomes" id="UP000182427">
    <property type="component" value="Chromosome I"/>
</dbReference>
<dbReference type="EC" id="2.3.1.30" evidence="5"/>
<name>A0A1G7K034_9BACT</name>
<dbReference type="GO" id="GO:0009001">
    <property type="term" value="F:serine O-acetyltransferase activity"/>
    <property type="evidence" value="ECO:0007669"/>
    <property type="project" value="UniProtKB-EC"/>
</dbReference>
<dbReference type="Gene3D" id="2.160.10.10">
    <property type="entry name" value="Hexapeptide repeat proteins"/>
    <property type="match status" value="1"/>
</dbReference>
<reference evidence="6 7" key="1">
    <citation type="submission" date="2016-10" db="EMBL/GenBank/DDBJ databases">
        <authorList>
            <person name="de Groot N.N."/>
        </authorList>
    </citation>
    <scope>NUCLEOTIDE SEQUENCE [LARGE SCALE GENOMIC DNA]</scope>
    <source>
        <strain evidence="6 7">GAS232</strain>
    </source>
</reference>
<comment type="similarity">
    <text evidence="1 5">Belongs to the transferase hexapeptide repeat family.</text>
</comment>
<dbReference type="SUPFAM" id="SSF51161">
    <property type="entry name" value="Trimeric LpxA-like enzymes"/>
    <property type="match status" value="1"/>
</dbReference>
<dbReference type="GO" id="GO:0005737">
    <property type="term" value="C:cytoplasm"/>
    <property type="evidence" value="ECO:0007669"/>
    <property type="project" value="InterPro"/>
</dbReference>
<dbReference type="CDD" id="cd03354">
    <property type="entry name" value="LbH_SAT"/>
    <property type="match status" value="1"/>
</dbReference>
<comment type="catalytic activity">
    <reaction evidence="5">
        <text>L-serine + acetyl-CoA = O-acetyl-L-serine + CoA</text>
        <dbReference type="Rhea" id="RHEA:24560"/>
        <dbReference type="ChEBI" id="CHEBI:33384"/>
        <dbReference type="ChEBI" id="CHEBI:57287"/>
        <dbReference type="ChEBI" id="CHEBI:57288"/>
        <dbReference type="ChEBI" id="CHEBI:58340"/>
        <dbReference type="EC" id="2.3.1.30"/>
    </reaction>
</comment>
<organism evidence="6 7">
    <name type="scientific">Terriglobus roseus</name>
    <dbReference type="NCBI Taxonomy" id="392734"/>
    <lineage>
        <taxon>Bacteria</taxon>
        <taxon>Pseudomonadati</taxon>
        <taxon>Acidobacteriota</taxon>
        <taxon>Terriglobia</taxon>
        <taxon>Terriglobales</taxon>
        <taxon>Acidobacteriaceae</taxon>
        <taxon>Terriglobus</taxon>
    </lineage>
</organism>
<evidence type="ECO:0000256" key="3">
    <source>
        <dbReference type="ARBA" id="ARBA00022737"/>
    </source>
</evidence>
<evidence type="ECO:0000313" key="6">
    <source>
        <dbReference type="EMBL" id="SDF30596.1"/>
    </source>
</evidence>
<evidence type="ECO:0000256" key="1">
    <source>
        <dbReference type="ARBA" id="ARBA00007274"/>
    </source>
</evidence>
<keyword evidence="2 5" id="KW-0808">Transferase</keyword>
<dbReference type="InterPro" id="IPR045304">
    <property type="entry name" value="LbH_SAT"/>
</dbReference>
<keyword evidence="3" id="KW-0677">Repeat</keyword>
<evidence type="ECO:0000313" key="7">
    <source>
        <dbReference type="Proteomes" id="UP000182427"/>
    </source>
</evidence>
<dbReference type="PIRSF" id="PIRSF000441">
    <property type="entry name" value="CysE"/>
    <property type="match status" value="1"/>
</dbReference>
<gene>
    <name evidence="6" type="ORF">SAMN05444167_2011</name>
</gene>
<dbReference type="PROSITE" id="PS00101">
    <property type="entry name" value="HEXAPEP_TRANSFERASES"/>
    <property type="match status" value="1"/>
</dbReference>
<keyword evidence="4 5" id="KW-0012">Acyltransferase</keyword>
<dbReference type="InterPro" id="IPR001451">
    <property type="entry name" value="Hexapep"/>
</dbReference>
<dbReference type="InterPro" id="IPR018357">
    <property type="entry name" value="Hexapep_transf_CS"/>
</dbReference>
<protein>
    <recommendedName>
        <fullName evidence="5">Serine acetyltransferase</fullName>
        <ecNumber evidence="5">2.3.1.30</ecNumber>
    </recommendedName>
</protein>